<gene>
    <name evidence="1" type="ORF">ACFPZ3_08130</name>
</gene>
<evidence type="ECO:0008006" key="3">
    <source>
        <dbReference type="Google" id="ProtNLM"/>
    </source>
</evidence>
<keyword evidence="2" id="KW-1185">Reference proteome</keyword>
<name>A0ABW1CGL3_9ACTN</name>
<evidence type="ECO:0000313" key="1">
    <source>
        <dbReference type="EMBL" id="MFC5823811.1"/>
    </source>
</evidence>
<protein>
    <recommendedName>
        <fullName evidence="3">CHRD domain-containing protein</fullName>
    </recommendedName>
</protein>
<dbReference type="RefSeq" id="WP_379513342.1">
    <property type="nucleotide sequence ID" value="NZ_JBHSPA010000011.1"/>
</dbReference>
<dbReference type="Proteomes" id="UP001596058">
    <property type="component" value="Unassembled WGS sequence"/>
</dbReference>
<proteinExistence type="predicted"/>
<accession>A0ABW1CGL3</accession>
<evidence type="ECO:0000313" key="2">
    <source>
        <dbReference type="Proteomes" id="UP001596058"/>
    </source>
</evidence>
<organism evidence="1 2">
    <name type="scientific">Nonomuraea insulae</name>
    <dbReference type="NCBI Taxonomy" id="1616787"/>
    <lineage>
        <taxon>Bacteria</taxon>
        <taxon>Bacillati</taxon>
        <taxon>Actinomycetota</taxon>
        <taxon>Actinomycetes</taxon>
        <taxon>Streptosporangiales</taxon>
        <taxon>Streptosporangiaceae</taxon>
        <taxon>Nonomuraea</taxon>
    </lineage>
</organism>
<sequence length="140" mass="14869">MTAGSFQPYIVPPTLLTGRFEATVVDPGGAPMDIVRAGDAWRVDLEWEITGLLVPALGGTWHVHLDVDPVGSGSESQYPNPPISRPLNPANGKYAEVLTMQNVLAPGNYDIVANLTYRDGTGAAAPMSGFVKLGRIQVQP</sequence>
<comment type="caution">
    <text evidence="1">The sequence shown here is derived from an EMBL/GenBank/DDBJ whole genome shotgun (WGS) entry which is preliminary data.</text>
</comment>
<dbReference type="EMBL" id="JBHSPA010000011">
    <property type="protein sequence ID" value="MFC5823811.1"/>
    <property type="molecule type" value="Genomic_DNA"/>
</dbReference>
<reference evidence="2" key="1">
    <citation type="journal article" date="2019" name="Int. J. Syst. Evol. Microbiol.">
        <title>The Global Catalogue of Microorganisms (GCM) 10K type strain sequencing project: providing services to taxonomists for standard genome sequencing and annotation.</title>
        <authorList>
            <consortium name="The Broad Institute Genomics Platform"/>
            <consortium name="The Broad Institute Genome Sequencing Center for Infectious Disease"/>
            <person name="Wu L."/>
            <person name="Ma J."/>
        </authorList>
    </citation>
    <scope>NUCLEOTIDE SEQUENCE [LARGE SCALE GENOMIC DNA]</scope>
    <source>
        <strain evidence="2">CCUG 53903</strain>
    </source>
</reference>